<dbReference type="InParanoid" id="B9TFD0"/>
<dbReference type="PANTHER" id="PTHR34387">
    <property type="entry name" value="SLR1258 PROTEIN"/>
    <property type="match status" value="1"/>
</dbReference>
<sequence length="248" mass="26449">MKFLAVAALAAFAVTVQAQSLPTAGTLVVVPAYGEVTHANDQATAILSVEETDKDKGAAASRANQKMKQGLEILRKADPQATLRTQNYYTYPVYPEDTVAPPGQPRAPRVPTGWRVGQSVQLVTTNLDRLPKTVAAAQGVLSLNNLRFGLSPAASKRLDDQRIAATYLNLKERVSAIAAAMGRQVSDAVLDTVDFEGTGNYANRVEITGARVMANAASPAPPPPVELPSFEPGETTLQMHLVGKVRFK</sequence>
<feature type="signal peptide" evidence="1">
    <location>
        <begin position="1"/>
        <end position="18"/>
    </location>
</feature>
<keyword evidence="1" id="KW-0732">Signal</keyword>
<dbReference type="InterPro" id="IPR052022">
    <property type="entry name" value="26kDa_periplasmic_antigen"/>
</dbReference>
<dbReference type="STRING" id="3988.B9TFD0"/>
<protein>
    <recommendedName>
        <fullName evidence="4">26 kDa periplasmic immunogenic protein</fullName>
    </recommendedName>
</protein>
<name>B9TFD0_RICCO</name>
<dbReference type="Gene3D" id="3.30.110.170">
    <property type="entry name" value="Protein of unknown function (DUF541), domain 1"/>
    <property type="match status" value="1"/>
</dbReference>
<evidence type="ECO:0000256" key="1">
    <source>
        <dbReference type="SAM" id="SignalP"/>
    </source>
</evidence>
<dbReference type="Proteomes" id="UP000008311">
    <property type="component" value="Unassembled WGS sequence"/>
</dbReference>
<evidence type="ECO:0008006" key="4">
    <source>
        <dbReference type="Google" id="ProtNLM"/>
    </source>
</evidence>
<evidence type="ECO:0000313" key="3">
    <source>
        <dbReference type="Proteomes" id="UP000008311"/>
    </source>
</evidence>
<dbReference type="EMBL" id="EQ979712">
    <property type="protein sequence ID" value="EEF25434.1"/>
    <property type="molecule type" value="Genomic_DNA"/>
</dbReference>
<keyword evidence="3" id="KW-1185">Reference proteome</keyword>
<accession>B9TFD0</accession>
<dbReference type="InterPro" id="IPR007497">
    <property type="entry name" value="SIMPL/DUF541"/>
</dbReference>
<dbReference type="AlphaFoldDB" id="B9TFD0"/>
<dbReference type="Gene3D" id="3.30.70.2970">
    <property type="entry name" value="Protein of unknown function (DUF541), domain 2"/>
    <property type="match status" value="1"/>
</dbReference>
<proteinExistence type="predicted"/>
<reference evidence="3" key="1">
    <citation type="journal article" date="2010" name="Nat. Biotechnol.">
        <title>Draft genome sequence of the oilseed species Ricinus communis.</title>
        <authorList>
            <person name="Chan A.P."/>
            <person name="Crabtree J."/>
            <person name="Zhao Q."/>
            <person name="Lorenzi H."/>
            <person name="Orvis J."/>
            <person name="Puiu D."/>
            <person name="Melake-Berhan A."/>
            <person name="Jones K.M."/>
            <person name="Redman J."/>
            <person name="Chen G."/>
            <person name="Cahoon E.B."/>
            <person name="Gedil M."/>
            <person name="Stanke M."/>
            <person name="Haas B.J."/>
            <person name="Wortman J.R."/>
            <person name="Fraser-Liggett C.M."/>
            <person name="Ravel J."/>
            <person name="Rabinowicz P.D."/>
        </authorList>
    </citation>
    <scope>NUCLEOTIDE SEQUENCE [LARGE SCALE GENOMIC DNA]</scope>
    <source>
        <strain evidence="3">cv. Hale</strain>
    </source>
</reference>
<dbReference type="PANTHER" id="PTHR34387:SF2">
    <property type="entry name" value="SLR1258 PROTEIN"/>
    <property type="match status" value="1"/>
</dbReference>
<feature type="chain" id="PRO_5002892413" description="26 kDa periplasmic immunogenic protein" evidence="1">
    <location>
        <begin position="19"/>
        <end position="248"/>
    </location>
</feature>
<dbReference type="Pfam" id="PF04402">
    <property type="entry name" value="SIMPL"/>
    <property type="match status" value="1"/>
</dbReference>
<gene>
    <name evidence="2" type="ORF">RCOM_1814970</name>
</gene>
<evidence type="ECO:0000313" key="2">
    <source>
        <dbReference type="EMBL" id="EEF25434.1"/>
    </source>
</evidence>
<organism evidence="2 3">
    <name type="scientific">Ricinus communis</name>
    <name type="common">Castor bean</name>
    <dbReference type="NCBI Taxonomy" id="3988"/>
    <lineage>
        <taxon>Eukaryota</taxon>
        <taxon>Viridiplantae</taxon>
        <taxon>Streptophyta</taxon>
        <taxon>Embryophyta</taxon>
        <taxon>Tracheophyta</taxon>
        <taxon>Spermatophyta</taxon>
        <taxon>Magnoliopsida</taxon>
        <taxon>eudicotyledons</taxon>
        <taxon>Gunneridae</taxon>
        <taxon>Pentapetalae</taxon>
        <taxon>rosids</taxon>
        <taxon>fabids</taxon>
        <taxon>Malpighiales</taxon>
        <taxon>Euphorbiaceae</taxon>
        <taxon>Acalyphoideae</taxon>
        <taxon>Acalypheae</taxon>
        <taxon>Ricinus</taxon>
    </lineage>
</organism>
<dbReference type="GO" id="GO:0006974">
    <property type="term" value="P:DNA damage response"/>
    <property type="evidence" value="ECO:0000318"/>
    <property type="project" value="GO_Central"/>
</dbReference>